<gene>
    <name evidence="2" type="ORF">RS3R1_51210</name>
</gene>
<dbReference type="EMBL" id="BSCQ01000051">
    <property type="protein sequence ID" value="GLH46033.1"/>
    <property type="molecule type" value="Genomic_DNA"/>
</dbReference>
<sequence length="74" mass="8250">MLPAVSAISARIVNSFFINPFLGTPASVVFVVGQTWPVLISTRLYCKRMTQGKALRRAKVYAEQADIQQGNRHE</sequence>
<keyword evidence="1" id="KW-1133">Transmembrane helix</keyword>
<evidence type="ECO:0000256" key="1">
    <source>
        <dbReference type="SAM" id="Phobius"/>
    </source>
</evidence>
<keyword evidence="1" id="KW-0812">Transmembrane</keyword>
<accession>A0ABQ5PQZ0</accession>
<evidence type="ECO:0000313" key="2">
    <source>
        <dbReference type="EMBL" id="GLH46033.1"/>
    </source>
</evidence>
<reference evidence="2" key="2">
    <citation type="submission" date="2022-11" db="EMBL/GenBank/DDBJ databases">
        <title>Draft genome sequencing of Pseudomonas atacamensis RS3R1.</title>
        <authorList>
            <person name="Furuya T."/>
            <person name="Kaneko H."/>
        </authorList>
    </citation>
    <scope>NUCLEOTIDE SEQUENCE</scope>
    <source>
        <strain evidence="2">RS3R-1</strain>
    </source>
</reference>
<dbReference type="Proteomes" id="UP001145022">
    <property type="component" value="Unassembled WGS sequence"/>
</dbReference>
<feature type="transmembrane region" description="Helical" evidence="1">
    <location>
        <begin position="26"/>
        <end position="46"/>
    </location>
</feature>
<evidence type="ECO:0000313" key="3">
    <source>
        <dbReference type="Proteomes" id="UP001145022"/>
    </source>
</evidence>
<proteinExistence type="predicted"/>
<keyword evidence="3" id="KW-1185">Reference proteome</keyword>
<protein>
    <submittedName>
        <fullName evidence="2">Uncharacterized protein</fullName>
    </submittedName>
</protein>
<reference evidence="2" key="3">
    <citation type="journal article" date="2023" name="J. Biotechnol.">
        <title>Draft Genome Sequences of Endophytic Pseudomonas Strains, Isolated from the Interior of Brassicaceae Plants.</title>
        <authorList>
            <person name="Kaneko H."/>
            <person name="Furuya T."/>
        </authorList>
    </citation>
    <scope>NUCLEOTIDE SEQUENCE</scope>
    <source>
        <strain evidence="2">RS3R-1</strain>
    </source>
</reference>
<comment type="caution">
    <text evidence="2">The sequence shown here is derived from an EMBL/GenBank/DDBJ whole genome shotgun (WGS) entry which is preliminary data.</text>
</comment>
<name>A0ABQ5PQZ0_9PSED</name>
<reference evidence="2" key="1">
    <citation type="journal article" date="2021" name="Sci. Rep.">
        <title>An efficient direct screening system for microorganisms that activate plant immune responses based on plant-microbe interactions using cultured plant cells.</title>
        <authorList>
            <person name="Kurokawa M."/>
            <person name="Nakano M."/>
            <person name="Kitahata N."/>
            <person name="Kuchitsu K."/>
            <person name="Furuya T."/>
        </authorList>
    </citation>
    <scope>NUCLEOTIDE SEQUENCE</scope>
    <source>
        <strain evidence="2">RS3R-1</strain>
    </source>
</reference>
<organism evidence="2 3">
    <name type="scientific">Pseudomonas atacamensis</name>
    <dbReference type="NCBI Taxonomy" id="2565368"/>
    <lineage>
        <taxon>Bacteria</taxon>
        <taxon>Pseudomonadati</taxon>
        <taxon>Pseudomonadota</taxon>
        <taxon>Gammaproteobacteria</taxon>
        <taxon>Pseudomonadales</taxon>
        <taxon>Pseudomonadaceae</taxon>
        <taxon>Pseudomonas</taxon>
    </lineage>
</organism>
<keyword evidence="1" id="KW-0472">Membrane</keyword>